<dbReference type="InterPro" id="IPR051600">
    <property type="entry name" value="Beta-PGM-like"/>
</dbReference>
<dbReference type="SFLD" id="SFLDG01135">
    <property type="entry name" value="C1.5.6:_HAD__Beta-PGM__Phospha"/>
    <property type="match status" value="1"/>
</dbReference>
<dbReference type="GO" id="GO:0046872">
    <property type="term" value="F:metal ion binding"/>
    <property type="evidence" value="ECO:0007669"/>
    <property type="project" value="UniProtKB-KW"/>
</dbReference>
<accession>A0A6P1T754</accession>
<evidence type="ECO:0000313" key="6">
    <source>
        <dbReference type="Proteomes" id="UP000464495"/>
    </source>
</evidence>
<organism evidence="5 6">
    <name type="scientific">Algicella marina</name>
    <dbReference type="NCBI Taxonomy" id="2683284"/>
    <lineage>
        <taxon>Bacteria</taxon>
        <taxon>Pseudomonadati</taxon>
        <taxon>Pseudomonadota</taxon>
        <taxon>Alphaproteobacteria</taxon>
        <taxon>Rhodobacterales</taxon>
        <taxon>Paracoccaceae</taxon>
        <taxon>Algicella</taxon>
    </lineage>
</organism>
<evidence type="ECO:0000256" key="3">
    <source>
        <dbReference type="ARBA" id="ARBA00022723"/>
    </source>
</evidence>
<reference evidence="5 6" key="1">
    <citation type="submission" date="2019-12" db="EMBL/GenBank/DDBJ databases">
        <title>Complete genome sequence of Algicella marina strain 9Alg 56(T) isolated from the red alga Tichocarpus crinitus.</title>
        <authorList>
            <person name="Kim S.-G."/>
            <person name="Nedashkovskaya O.I."/>
        </authorList>
    </citation>
    <scope>NUCLEOTIDE SEQUENCE [LARGE SCALE GENOMIC DNA]</scope>
    <source>
        <strain evidence="5 6">9Alg 56</strain>
    </source>
</reference>
<dbReference type="PANTHER" id="PTHR46193">
    <property type="entry name" value="6-PHOSPHOGLUCONATE PHOSPHATASE"/>
    <property type="match status" value="1"/>
</dbReference>
<dbReference type="InterPro" id="IPR006439">
    <property type="entry name" value="HAD-SF_hydro_IA"/>
</dbReference>
<dbReference type="Gene3D" id="1.10.150.240">
    <property type="entry name" value="Putative phosphatase, domain 2"/>
    <property type="match status" value="1"/>
</dbReference>
<dbReference type="Pfam" id="PF13419">
    <property type="entry name" value="HAD_2"/>
    <property type="match status" value="1"/>
</dbReference>
<dbReference type="InterPro" id="IPR023214">
    <property type="entry name" value="HAD_sf"/>
</dbReference>
<evidence type="ECO:0000256" key="2">
    <source>
        <dbReference type="ARBA" id="ARBA00006171"/>
    </source>
</evidence>
<dbReference type="AlphaFoldDB" id="A0A6P1T754"/>
<evidence type="ECO:0000313" key="5">
    <source>
        <dbReference type="EMBL" id="QHQ37326.1"/>
    </source>
</evidence>
<keyword evidence="3" id="KW-0479">Metal-binding</keyword>
<evidence type="ECO:0000256" key="4">
    <source>
        <dbReference type="ARBA" id="ARBA00022842"/>
    </source>
</evidence>
<gene>
    <name evidence="5" type="ORF">GO499_07865</name>
</gene>
<dbReference type="InterPro" id="IPR041492">
    <property type="entry name" value="HAD_2"/>
</dbReference>
<keyword evidence="6" id="KW-1185">Reference proteome</keyword>
<dbReference type="SFLD" id="SFLDG01129">
    <property type="entry name" value="C1.5:_HAD__Beta-PGM__Phosphata"/>
    <property type="match status" value="1"/>
</dbReference>
<dbReference type="Proteomes" id="UP000464495">
    <property type="component" value="Chromosome"/>
</dbReference>
<protein>
    <submittedName>
        <fullName evidence="5">HAD-IA family hydrolase</fullName>
    </submittedName>
</protein>
<sequence>MKAVIFDLDGCLVDSETLAIGAITDEMREMGINDVTFEEIRSRFLGVSMRIICEEVGKRTGRGIGSEFVERVEARLFARYARELRQIAGAEAMLDSFRKRGIAMAIATGGSIRRMGETVRMGGLTPWFDGAAFSADQVANGKPAPDLFLFAAEQLGVAPADCVVLEDSPHGVRGAVAAGMSAVGFVGGSHLNGMEDDHAAILQEAGAARVFKRLEDVNGYVLAKAI</sequence>
<dbReference type="KEGG" id="amaq:GO499_07865"/>
<name>A0A6P1T754_9RHOB</name>
<dbReference type="GO" id="GO:0016787">
    <property type="term" value="F:hydrolase activity"/>
    <property type="evidence" value="ECO:0007669"/>
    <property type="project" value="UniProtKB-KW"/>
</dbReference>
<dbReference type="InterPro" id="IPR023198">
    <property type="entry name" value="PGP-like_dom2"/>
</dbReference>
<dbReference type="PANTHER" id="PTHR46193:SF10">
    <property type="entry name" value="6-PHOSPHOGLUCONATE PHOSPHATASE"/>
    <property type="match status" value="1"/>
</dbReference>
<dbReference type="SFLD" id="SFLDS00003">
    <property type="entry name" value="Haloacid_Dehalogenase"/>
    <property type="match status" value="1"/>
</dbReference>
<dbReference type="NCBIfam" id="TIGR01509">
    <property type="entry name" value="HAD-SF-IA-v3"/>
    <property type="match status" value="1"/>
</dbReference>
<dbReference type="InterPro" id="IPR036412">
    <property type="entry name" value="HAD-like_sf"/>
</dbReference>
<keyword evidence="4" id="KW-0460">Magnesium</keyword>
<dbReference type="Gene3D" id="3.40.50.1000">
    <property type="entry name" value="HAD superfamily/HAD-like"/>
    <property type="match status" value="1"/>
</dbReference>
<evidence type="ECO:0000256" key="1">
    <source>
        <dbReference type="ARBA" id="ARBA00001946"/>
    </source>
</evidence>
<dbReference type="PRINTS" id="PR00413">
    <property type="entry name" value="HADHALOGNASE"/>
</dbReference>
<dbReference type="SUPFAM" id="SSF56784">
    <property type="entry name" value="HAD-like"/>
    <property type="match status" value="1"/>
</dbReference>
<dbReference type="EMBL" id="CP046620">
    <property type="protein sequence ID" value="QHQ37326.1"/>
    <property type="molecule type" value="Genomic_DNA"/>
</dbReference>
<comment type="cofactor">
    <cofactor evidence="1">
        <name>Mg(2+)</name>
        <dbReference type="ChEBI" id="CHEBI:18420"/>
    </cofactor>
</comment>
<comment type="similarity">
    <text evidence="2">Belongs to the HAD-like hydrolase superfamily. CbbY/CbbZ/Gph/YieH family.</text>
</comment>
<keyword evidence="5" id="KW-0378">Hydrolase</keyword>
<proteinExistence type="inferred from homology"/>